<name>G7YTH3_CLOSI</name>
<dbReference type="Pfam" id="PF00041">
    <property type="entry name" value="fn3"/>
    <property type="match status" value="1"/>
</dbReference>
<evidence type="ECO:0000313" key="2">
    <source>
        <dbReference type="EMBL" id="GAA56253.1"/>
    </source>
</evidence>
<dbReference type="AlphaFoldDB" id="G7YTH3"/>
<accession>G7YTH3</accession>
<reference key="2">
    <citation type="submission" date="2011-10" db="EMBL/GenBank/DDBJ databases">
        <title>The genome and transcriptome sequence of Clonorchis sinensis provide insights into the carcinogenic liver fluke.</title>
        <authorList>
            <person name="Wang X."/>
            <person name="Huang Y."/>
            <person name="Chen W."/>
            <person name="Liu H."/>
            <person name="Guo L."/>
            <person name="Chen Y."/>
            <person name="Luo F."/>
            <person name="Zhou W."/>
            <person name="Sun J."/>
            <person name="Mao Q."/>
            <person name="Liang P."/>
            <person name="Zhou C."/>
            <person name="Tian Y."/>
            <person name="Men J."/>
            <person name="Lv X."/>
            <person name="Huang L."/>
            <person name="Zhou J."/>
            <person name="Hu Y."/>
            <person name="Li R."/>
            <person name="Zhang F."/>
            <person name="Lei H."/>
            <person name="Li X."/>
            <person name="Hu X."/>
            <person name="Liang C."/>
            <person name="Xu J."/>
            <person name="Wu Z."/>
            <person name="Yu X."/>
        </authorList>
    </citation>
    <scope>NUCLEOTIDE SEQUENCE</scope>
    <source>
        <strain>Henan</strain>
    </source>
</reference>
<dbReference type="EMBL" id="DF144196">
    <property type="protein sequence ID" value="GAA56253.1"/>
    <property type="molecule type" value="Genomic_DNA"/>
</dbReference>
<organism evidence="2 3">
    <name type="scientific">Clonorchis sinensis</name>
    <name type="common">Chinese liver fluke</name>
    <dbReference type="NCBI Taxonomy" id="79923"/>
    <lineage>
        <taxon>Eukaryota</taxon>
        <taxon>Metazoa</taxon>
        <taxon>Spiralia</taxon>
        <taxon>Lophotrochozoa</taxon>
        <taxon>Platyhelminthes</taxon>
        <taxon>Trematoda</taxon>
        <taxon>Digenea</taxon>
        <taxon>Opisthorchiida</taxon>
        <taxon>Opisthorchiata</taxon>
        <taxon>Opisthorchiidae</taxon>
        <taxon>Clonorchis</taxon>
    </lineage>
</organism>
<proteinExistence type="predicted"/>
<dbReference type="SUPFAM" id="SSF49265">
    <property type="entry name" value="Fibronectin type III"/>
    <property type="match status" value="1"/>
</dbReference>
<dbReference type="PROSITE" id="PS50853">
    <property type="entry name" value="FN3"/>
    <property type="match status" value="1"/>
</dbReference>
<gene>
    <name evidence="2" type="ORF">CLF_110388</name>
</gene>
<dbReference type="InterPro" id="IPR013783">
    <property type="entry name" value="Ig-like_fold"/>
</dbReference>
<dbReference type="Gene3D" id="2.60.40.10">
    <property type="entry name" value="Immunoglobulins"/>
    <property type="match status" value="2"/>
</dbReference>
<dbReference type="Proteomes" id="UP000008909">
    <property type="component" value="Unassembled WGS sequence"/>
</dbReference>
<keyword evidence="3" id="KW-1185">Reference proteome</keyword>
<sequence>RMPRMVELFEIRKSLTSTAQSPHEWLVASCAKTKHVPEGFPNPDVFLWDPDDHEPQGHRFCTGPNKDKFLAGKRFLVQTHHLTLPDIRVAYRLVGTNFSEQIDSERRFPDRLCGLPTHGLVPPSNLHVVPFENGLSVRWQHQNDVPSGQVDSFYVMINRGLKTMNVPNVHNGSYKVYITDLDPCSRYVVTILSCSYTGDCSSGQDVHAQTLPSVPGNVVDLKVDNLPDQLAQRLTWLPAKNIPAICIQTYAIRYGVDGREWHIRFSESSLDQIFSNLRPNTTYFYSVQVTLLHTISVCDENLVDLEWAGYTVIAFEEKDKAVVIEFSTHISITKRTARRNKQNDLNSRNDVSRLTSGIGLNLIGVTPVEREILHIENCDHELAIR</sequence>
<dbReference type="InterPro" id="IPR036116">
    <property type="entry name" value="FN3_sf"/>
</dbReference>
<evidence type="ECO:0000259" key="1">
    <source>
        <dbReference type="PROSITE" id="PS50853"/>
    </source>
</evidence>
<reference evidence="2" key="1">
    <citation type="journal article" date="2011" name="Genome Biol.">
        <title>The draft genome of the carcinogenic human liver fluke Clonorchis sinensis.</title>
        <authorList>
            <person name="Wang X."/>
            <person name="Chen W."/>
            <person name="Huang Y."/>
            <person name="Sun J."/>
            <person name="Men J."/>
            <person name="Liu H."/>
            <person name="Luo F."/>
            <person name="Guo L."/>
            <person name="Lv X."/>
            <person name="Deng C."/>
            <person name="Zhou C."/>
            <person name="Fan Y."/>
            <person name="Li X."/>
            <person name="Huang L."/>
            <person name="Hu Y."/>
            <person name="Liang C."/>
            <person name="Hu X."/>
            <person name="Xu J."/>
            <person name="Yu X."/>
        </authorList>
    </citation>
    <scope>NUCLEOTIDE SEQUENCE [LARGE SCALE GENOMIC DNA]</scope>
    <source>
        <strain evidence="2">Henan</strain>
    </source>
</reference>
<feature type="non-terminal residue" evidence="2">
    <location>
        <position position="1"/>
    </location>
</feature>
<feature type="domain" description="Fibronectin type-III" evidence="1">
    <location>
        <begin position="122"/>
        <end position="213"/>
    </location>
</feature>
<protein>
    <submittedName>
        <fullName evidence="2">Protein tyrosine phosphatase receptor</fullName>
    </submittedName>
</protein>
<evidence type="ECO:0000313" key="3">
    <source>
        <dbReference type="Proteomes" id="UP000008909"/>
    </source>
</evidence>
<keyword evidence="2" id="KW-0675">Receptor</keyword>
<dbReference type="InterPro" id="IPR003961">
    <property type="entry name" value="FN3_dom"/>
</dbReference>
<dbReference type="CDD" id="cd00063">
    <property type="entry name" value="FN3"/>
    <property type="match status" value="1"/>
</dbReference>
<dbReference type="SMART" id="SM00060">
    <property type="entry name" value="FN3"/>
    <property type="match status" value="2"/>
</dbReference>